<dbReference type="PANTHER" id="PTHR42985:SF40">
    <property type="entry name" value="LD47995P-RELATED"/>
    <property type="match status" value="1"/>
</dbReference>
<evidence type="ECO:0000256" key="6">
    <source>
        <dbReference type="ARBA" id="ARBA00023201"/>
    </source>
</evidence>
<feature type="region of interest" description="Disordered" evidence="7">
    <location>
        <begin position="267"/>
        <end position="309"/>
    </location>
</feature>
<evidence type="ECO:0000256" key="5">
    <source>
        <dbReference type="ARBA" id="ARBA00023065"/>
    </source>
</evidence>
<feature type="transmembrane region" description="Helical" evidence="8">
    <location>
        <begin position="63"/>
        <end position="86"/>
    </location>
</feature>
<sequence length="309" mass="33466">MIAAYFSWIPLFAGAQAQIQRYLAVPSVEKARQCLFFNLIGLFGTVSLCCLAGPGISDVKLGYLAKLISAGCGLLSFALIFVIALIGNVLPFASLLHGTFLGPVCALFSLGMFFPFANSLGSLLGIICSLVLTLFIGIGSIVEGNAGKLSNQKLSVSTEECYINETTNSFYSPNDTAPSLRFNTDWKNVEYSPLHNLLGISYLWLPAITIVGSIVFGLIFSMIINTFKKPKPVKAKYMTPIIVSMWVKIFGEKKASEWIDFHDEDEQMPKKGEQSSISNGISYGSTLCEEKTGSDKGNDVGSKANGMEN</sequence>
<dbReference type="Gene3D" id="1.20.1730.10">
    <property type="entry name" value="Sodium/glucose cotransporter"/>
    <property type="match status" value="1"/>
</dbReference>
<feature type="transmembrane region" description="Helical" evidence="8">
    <location>
        <begin position="202"/>
        <end position="224"/>
    </location>
</feature>
<feature type="transmembrane region" description="Helical" evidence="8">
    <location>
        <begin position="36"/>
        <end position="56"/>
    </location>
</feature>
<dbReference type="AlphaFoldDB" id="A0A1D2NKU1"/>
<evidence type="ECO:0000256" key="3">
    <source>
        <dbReference type="ARBA" id="ARBA00022475"/>
    </source>
</evidence>
<accession>A0A1D2NKU1</accession>
<dbReference type="GO" id="GO:0015293">
    <property type="term" value="F:symporter activity"/>
    <property type="evidence" value="ECO:0007669"/>
    <property type="project" value="TreeGrafter"/>
</dbReference>
<proteinExistence type="predicted"/>
<feature type="compositionally biased region" description="Basic and acidic residues" evidence="7">
    <location>
        <begin position="288"/>
        <end position="298"/>
    </location>
</feature>
<keyword evidence="2" id="KW-0813">Transport</keyword>
<keyword evidence="8" id="KW-1133">Transmembrane helix</keyword>
<dbReference type="GO" id="GO:0005886">
    <property type="term" value="C:plasma membrane"/>
    <property type="evidence" value="ECO:0007669"/>
    <property type="project" value="UniProtKB-SubCell"/>
</dbReference>
<evidence type="ECO:0000256" key="8">
    <source>
        <dbReference type="SAM" id="Phobius"/>
    </source>
</evidence>
<keyword evidence="4" id="KW-0915">Sodium</keyword>
<feature type="compositionally biased region" description="Polar residues" evidence="7">
    <location>
        <begin position="274"/>
        <end position="285"/>
    </location>
</feature>
<name>A0A1D2NKU1_ORCCI</name>
<dbReference type="PANTHER" id="PTHR42985">
    <property type="entry name" value="SODIUM-COUPLED MONOCARBOXYLATE TRANSPORTER"/>
    <property type="match status" value="1"/>
</dbReference>
<feature type="transmembrane region" description="Helical" evidence="8">
    <location>
        <begin position="92"/>
        <end position="116"/>
    </location>
</feature>
<dbReference type="InterPro" id="IPR051163">
    <property type="entry name" value="Sodium:Solute_Symporter_SSF"/>
</dbReference>
<feature type="transmembrane region" description="Helical" evidence="8">
    <location>
        <begin position="123"/>
        <end position="142"/>
    </location>
</feature>
<dbReference type="Proteomes" id="UP000094527">
    <property type="component" value="Unassembled WGS sequence"/>
</dbReference>
<keyword evidence="6" id="KW-0739">Sodium transport</keyword>
<reference evidence="9 10" key="1">
    <citation type="journal article" date="2016" name="Genome Biol. Evol.">
        <title>Gene Family Evolution Reflects Adaptation to Soil Environmental Stressors in the Genome of the Collembolan Orchesella cincta.</title>
        <authorList>
            <person name="Faddeeva-Vakhrusheva A."/>
            <person name="Derks M.F."/>
            <person name="Anvar S.Y."/>
            <person name="Agamennone V."/>
            <person name="Suring W."/>
            <person name="Smit S."/>
            <person name="van Straalen N.M."/>
            <person name="Roelofs D."/>
        </authorList>
    </citation>
    <scope>NUCLEOTIDE SEQUENCE [LARGE SCALE GENOMIC DNA]</scope>
    <source>
        <tissue evidence="9">Mixed pool</tissue>
    </source>
</reference>
<dbReference type="STRING" id="48709.A0A1D2NKU1"/>
<evidence type="ECO:0000313" key="10">
    <source>
        <dbReference type="Proteomes" id="UP000094527"/>
    </source>
</evidence>
<evidence type="ECO:0000256" key="1">
    <source>
        <dbReference type="ARBA" id="ARBA00004651"/>
    </source>
</evidence>
<dbReference type="GO" id="GO:0006814">
    <property type="term" value="P:sodium ion transport"/>
    <property type="evidence" value="ECO:0007669"/>
    <property type="project" value="UniProtKB-KW"/>
</dbReference>
<comment type="caution">
    <text evidence="9">The sequence shown here is derived from an EMBL/GenBank/DDBJ whole genome shotgun (WGS) entry which is preliminary data.</text>
</comment>
<comment type="subcellular location">
    <subcellularLocation>
        <location evidence="1">Cell membrane</location>
        <topology evidence="1">Multi-pass membrane protein</topology>
    </subcellularLocation>
</comment>
<evidence type="ECO:0000256" key="2">
    <source>
        <dbReference type="ARBA" id="ARBA00022448"/>
    </source>
</evidence>
<keyword evidence="8" id="KW-0472">Membrane</keyword>
<keyword evidence="8" id="KW-0812">Transmembrane</keyword>
<evidence type="ECO:0000256" key="7">
    <source>
        <dbReference type="SAM" id="MobiDB-lite"/>
    </source>
</evidence>
<keyword evidence="3" id="KW-1003">Cell membrane</keyword>
<dbReference type="InterPro" id="IPR038377">
    <property type="entry name" value="Na/Glc_symporter_sf"/>
</dbReference>
<gene>
    <name evidence="9" type="ORF">Ocin01_00786</name>
</gene>
<keyword evidence="5" id="KW-0406">Ion transport</keyword>
<evidence type="ECO:0000256" key="4">
    <source>
        <dbReference type="ARBA" id="ARBA00023053"/>
    </source>
</evidence>
<protein>
    <submittedName>
        <fullName evidence="9">Sodium-coupled monocarboxylate transporter 2</fullName>
    </submittedName>
</protein>
<dbReference type="EMBL" id="LJIJ01000013">
    <property type="protein sequence ID" value="ODN05898.1"/>
    <property type="molecule type" value="Genomic_DNA"/>
</dbReference>
<keyword evidence="10" id="KW-1185">Reference proteome</keyword>
<evidence type="ECO:0000313" key="9">
    <source>
        <dbReference type="EMBL" id="ODN05898.1"/>
    </source>
</evidence>
<organism evidence="9 10">
    <name type="scientific">Orchesella cincta</name>
    <name type="common">Springtail</name>
    <name type="synonym">Podura cincta</name>
    <dbReference type="NCBI Taxonomy" id="48709"/>
    <lineage>
        <taxon>Eukaryota</taxon>
        <taxon>Metazoa</taxon>
        <taxon>Ecdysozoa</taxon>
        <taxon>Arthropoda</taxon>
        <taxon>Hexapoda</taxon>
        <taxon>Collembola</taxon>
        <taxon>Entomobryomorpha</taxon>
        <taxon>Entomobryoidea</taxon>
        <taxon>Orchesellidae</taxon>
        <taxon>Orchesellinae</taxon>
        <taxon>Orchesella</taxon>
    </lineage>
</organism>